<dbReference type="KEGG" id="acp:A2cp1_3429"/>
<evidence type="ECO:0000313" key="3">
    <source>
        <dbReference type="Proteomes" id="UP000007089"/>
    </source>
</evidence>
<dbReference type="AlphaFoldDB" id="B8JHP7"/>
<name>B8JHP7_ANAD2</name>
<sequence length="256" mass="27719">MGVADDIGGKLYKSMEQEGAKAQDPAPTQVRLEPEKQSSPRARMEQMYARTMPSAAGAPRGRPEVASDQDGRRGADGEPGAPGRVLYPKMQAELDGDPEGVGGSEVEGEGDGEERRERQPTEPAAAPESPLDLEAPAGMDPADPILGEFKKVADELGLDGEGASRFLEMHERSLEAWRETWDAQVTSWEKAARDDQEIGGDRFDSSIGIARDVVSEFGTRELEEALDAHGYGNHPELVRLLVRVGTALRDARGSRR</sequence>
<protein>
    <submittedName>
        <fullName evidence="2">Uncharacterized protein</fullName>
    </submittedName>
</protein>
<dbReference type="Proteomes" id="UP000007089">
    <property type="component" value="Chromosome"/>
</dbReference>
<evidence type="ECO:0000256" key="1">
    <source>
        <dbReference type="SAM" id="MobiDB-lite"/>
    </source>
</evidence>
<accession>B8JHP7</accession>
<evidence type="ECO:0000313" key="2">
    <source>
        <dbReference type="EMBL" id="ACL66759.1"/>
    </source>
</evidence>
<keyword evidence="3" id="KW-1185">Reference proteome</keyword>
<dbReference type="HOGENOM" id="CLU_1084354_0_0_7"/>
<gene>
    <name evidence="2" type="ordered locus">A2cp1_3429</name>
</gene>
<feature type="compositionally biased region" description="Basic and acidic residues" evidence="1">
    <location>
        <begin position="61"/>
        <end position="76"/>
    </location>
</feature>
<proteinExistence type="predicted"/>
<reference evidence="2" key="1">
    <citation type="submission" date="2009-01" db="EMBL/GenBank/DDBJ databases">
        <title>Complete sequence of Anaeromyxobacter dehalogenans 2CP-1.</title>
        <authorList>
            <consortium name="US DOE Joint Genome Institute"/>
            <person name="Lucas S."/>
            <person name="Copeland A."/>
            <person name="Lapidus A."/>
            <person name="Glavina del Rio T."/>
            <person name="Dalin E."/>
            <person name="Tice H."/>
            <person name="Bruce D."/>
            <person name="Goodwin L."/>
            <person name="Pitluck S."/>
            <person name="Saunders E."/>
            <person name="Brettin T."/>
            <person name="Detter J.C."/>
            <person name="Han C."/>
            <person name="Larimer F."/>
            <person name="Land M."/>
            <person name="Hauser L."/>
            <person name="Kyrpides N."/>
            <person name="Ovchinnikova G."/>
            <person name="Beliaev A.S."/>
            <person name="Richardson P."/>
        </authorList>
    </citation>
    <scope>NUCLEOTIDE SEQUENCE</scope>
    <source>
        <strain evidence="2">2CP-1</strain>
    </source>
</reference>
<organism evidence="2 3">
    <name type="scientific">Anaeromyxobacter dehalogenans (strain ATCC BAA-258 / DSM 21875 / 2CP-1)</name>
    <dbReference type="NCBI Taxonomy" id="455488"/>
    <lineage>
        <taxon>Bacteria</taxon>
        <taxon>Pseudomonadati</taxon>
        <taxon>Myxococcota</taxon>
        <taxon>Myxococcia</taxon>
        <taxon>Myxococcales</taxon>
        <taxon>Cystobacterineae</taxon>
        <taxon>Anaeromyxobacteraceae</taxon>
        <taxon>Anaeromyxobacter</taxon>
    </lineage>
</organism>
<feature type="compositionally biased region" description="Basic and acidic residues" evidence="1">
    <location>
        <begin position="32"/>
        <end position="44"/>
    </location>
</feature>
<dbReference type="EMBL" id="CP001359">
    <property type="protein sequence ID" value="ACL66759.1"/>
    <property type="molecule type" value="Genomic_DNA"/>
</dbReference>
<feature type="region of interest" description="Disordered" evidence="1">
    <location>
        <begin position="1"/>
        <end position="145"/>
    </location>
</feature>